<dbReference type="PANTHER" id="PTHR12072">
    <property type="entry name" value="CWF19, CELL CYCLE CONTROL PROTEIN"/>
    <property type="match status" value="1"/>
</dbReference>
<dbReference type="GO" id="GO:0061632">
    <property type="term" value="F:RNA lariat debranching enzyme activator activity"/>
    <property type="evidence" value="ECO:0007669"/>
    <property type="project" value="TreeGrafter"/>
</dbReference>
<evidence type="ECO:0000256" key="1">
    <source>
        <dbReference type="SAM" id="MobiDB-lite"/>
    </source>
</evidence>
<name>A0A7I8W029_9ANNE</name>
<organism evidence="3 4">
    <name type="scientific">Dimorphilus gyrociliatus</name>
    <dbReference type="NCBI Taxonomy" id="2664684"/>
    <lineage>
        <taxon>Eukaryota</taxon>
        <taxon>Metazoa</taxon>
        <taxon>Spiralia</taxon>
        <taxon>Lophotrochozoa</taxon>
        <taxon>Annelida</taxon>
        <taxon>Polychaeta</taxon>
        <taxon>Polychaeta incertae sedis</taxon>
        <taxon>Dinophilidae</taxon>
        <taxon>Dimorphilus</taxon>
    </lineage>
</organism>
<dbReference type="InterPro" id="IPR040194">
    <property type="entry name" value="Cwf19-like"/>
</dbReference>
<dbReference type="OrthoDB" id="444325at2759"/>
<proteinExistence type="predicted"/>
<sequence length="536" mass="60702">MGSETNSVILVCGDVKGKFNALYNKAKSTVEKFKNVKALFCIGEFFGENNEEWDPFRKGEKRFPCSIYVTGPCSPETAAHFDKIDVKGGGNLAENVFFLGRRGVLSLSGGLRVMYLSGLQSKDDTDQTWTFARRDYNYLSELKQCDVLLTSQWPYDVYKKADKKPNLSDDVIKGHCKTISVLAQINQPRYHFSALHDTFYQPPPYRNSKGNVTRFISLANVGKKSEKWMYAVSLTPVWRLSKEEFRKEPAGTTETPYTGPEMTKFAAALGYREPPKRALQKADDSRQYFYDTPSQPTKTKRKHSEISKEPDNEVIPKMPYKLSGGDCWFCLSSPNVEKHLIYNIGTNAYAALAKGPLIAFHSLILPVEHLSSSLSLDEDTFTEIEGYKVKIRAMFDSMNFSVVFFERNYRTPHMQLQVFPIPKNVGPNFANTLKKHATINGFSFKSYDSATTHLKSVISPECIGYLYFEDSEGQIHICQLDKQIGNRVILSFGRRVLADVDLLNVPDRVDWRSESCAMTTEAQIAMASKLKKNFPS</sequence>
<dbReference type="PANTHER" id="PTHR12072:SF4">
    <property type="entry name" value="CWF19-LIKE PROTEIN 1"/>
    <property type="match status" value="1"/>
</dbReference>
<gene>
    <name evidence="3" type="ORF">DGYR_LOCUS9027</name>
</gene>
<evidence type="ECO:0000313" key="4">
    <source>
        <dbReference type="Proteomes" id="UP000549394"/>
    </source>
</evidence>
<dbReference type="EMBL" id="CAJFCJ010000013">
    <property type="protein sequence ID" value="CAD5121024.1"/>
    <property type="molecule type" value="Genomic_DNA"/>
</dbReference>
<evidence type="ECO:0000313" key="3">
    <source>
        <dbReference type="EMBL" id="CAD5121024.1"/>
    </source>
</evidence>
<dbReference type="GO" id="GO:0000398">
    <property type="term" value="P:mRNA splicing, via spliceosome"/>
    <property type="evidence" value="ECO:0007669"/>
    <property type="project" value="TreeGrafter"/>
</dbReference>
<dbReference type="InterPro" id="IPR006768">
    <property type="entry name" value="Cwf19-like_C_dom-1"/>
</dbReference>
<dbReference type="CDD" id="cd07380">
    <property type="entry name" value="MPP_CWF19_N"/>
    <property type="match status" value="1"/>
</dbReference>
<dbReference type="Pfam" id="PF04677">
    <property type="entry name" value="CwfJ_C_1"/>
    <property type="match status" value="1"/>
</dbReference>
<feature type="region of interest" description="Disordered" evidence="1">
    <location>
        <begin position="282"/>
        <end position="310"/>
    </location>
</feature>
<dbReference type="GO" id="GO:0071014">
    <property type="term" value="C:post-mRNA release spliceosomal complex"/>
    <property type="evidence" value="ECO:0007669"/>
    <property type="project" value="TreeGrafter"/>
</dbReference>
<dbReference type="InterPro" id="IPR036265">
    <property type="entry name" value="HIT-like_sf"/>
</dbReference>
<protein>
    <submittedName>
        <fullName evidence="3">DgyrCDS9565</fullName>
    </submittedName>
</protein>
<dbReference type="Proteomes" id="UP000549394">
    <property type="component" value="Unassembled WGS sequence"/>
</dbReference>
<reference evidence="3 4" key="1">
    <citation type="submission" date="2020-08" db="EMBL/GenBank/DDBJ databases">
        <authorList>
            <person name="Hejnol A."/>
        </authorList>
    </citation>
    <scope>NUCLEOTIDE SEQUENCE [LARGE SCALE GENOMIC DNA]</scope>
</reference>
<keyword evidence="4" id="KW-1185">Reference proteome</keyword>
<dbReference type="AlphaFoldDB" id="A0A7I8W029"/>
<feature type="domain" description="Cwf19-like C-terminal" evidence="2">
    <location>
        <begin position="324"/>
        <end position="427"/>
    </location>
</feature>
<dbReference type="SUPFAM" id="SSF54197">
    <property type="entry name" value="HIT-like"/>
    <property type="match status" value="1"/>
</dbReference>
<evidence type="ECO:0000259" key="2">
    <source>
        <dbReference type="Pfam" id="PF04677"/>
    </source>
</evidence>
<dbReference type="Gene3D" id="3.30.428.10">
    <property type="entry name" value="HIT-like"/>
    <property type="match status" value="1"/>
</dbReference>
<comment type="caution">
    <text evidence="3">The sequence shown here is derived from an EMBL/GenBank/DDBJ whole genome shotgun (WGS) entry which is preliminary data.</text>
</comment>
<accession>A0A7I8W029</accession>